<proteinExistence type="predicted"/>
<name>A0A2J6PW58_9HELO</name>
<sequence length="110" mass="12089">MFSVLNQKFSRKKEPRCSFSPRLERRGRPGGPGGPPAPIDHRASHKKTTSASISSETSSNNSIQACPTATSKTAPASLNSSRRTAPPRKTVGVKRAILPYFCLYYDILRR</sequence>
<protein>
    <submittedName>
        <fullName evidence="2">Uncharacterized protein</fullName>
    </submittedName>
</protein>
<accession>A0A2J6PW58</accession>
<evidence type="ECO:0000313" key="3">
    <source>
        <dbReference type="Proteomes" id="UP000235672"/>
    </source>
</evidence>
<organism evidence="2 3">
    <name type="scientific">Hyaloscypha hepaticicola</name>
    <dbReference type="NCBI Taxonomy" id="2082293"/>
    <lineage>
        <taxon>Eukaryota</taxon>
        <taxon>Fungi</taxon>
        <taxon>Dikarya</taxon>
        <taxon>Ascomycota</taxon>
        <taxon>Pezizomycotina</taxon>
        <taxon>Leotiomycetes</taxon>
        <taxon>Helotiales</taxon>
        <taxon>Hyaloscyphaceae</taxon>
        <taxon>Hyaloscypha</taxon>
    </lineage>
</organism>
<gene>
    <name evidence="2" type="ORF">NA56DRAFT_249123</name>
</gene>
<feature type="compositionally biased region" description="Low complexity" evidence="1">
    <location>
        <begin position="49"/>
        <end position="63"/>
    </location>
</feature>
<keyword evidence="3" id="KW-1185">Reference proteome</keyword>
<dbReference type="Proteomes" id="UP000235672">
    <property type="component" value="Unassembled WGS sequence"/>
</dbReference>
<reference evidence="2 3" key="1">
    <citation type="submission" date="2016-05" db="EMBL/GenBank/DDBJ databases">
        <title>A degradative enzymes factory behind the ericoid mycorrhizal symbiosis.</title>
        <authorList>
            <consortium name="DOE Joint Genome Institute"/>
            <person name="Martino E."/>
            <person name="Morin E."/>
            <person name="Grelet G."/>
            <person name="Kuo A."/>
            <person name="Kohler A."/>
            <person name="Daghino S."/>
            <person name="Barry K."/>
            <person name="Choi C."/>
            <person name="Cichocki N."/>
            <person name="Clum A."/>
            <person name="Copeland A."/>
            <person name="Hainaut M."/>
            <person name="Haridas S."/>
            <person name="Labutti K."/>
            <person name="Lindquist E."/>
            <person name="Lipzen A."/>
            <person name="Khouja H.-R."/>
            <person name="Murat C."/>
            <person name="Ohm R."/>
            <person name="Olson A."/>
            <person name="Spatafora J."/>
            <person name="Veneault-Fourrey C."/>
            <person name="Henrissat B."/>
            <person name="Grigoriev I."/>
            <person name="Martin F."/>
            <person name="Perotto S."/>
        </authorList>
    </citation>
    <scope>NUCLEOTIDE SEQUENCE [LARGE SCALE GENOMIC DNA]</scope>
    <source>
        <strain evidence="2 3">UAMH 7357</strain>
    </source>
</reference>
<dbReference type="AlphaFoldDB" id="A0A2J6PW58"/>
<dbReference type="EMBL" id="KZ613495">
    <property type="protein sequence ID" value="PMD18270.1"/>
    <property type="molecule type" value="Genomic_DNA"/>
</dbReference>
<evidence type="ECO:0000313" key="2">
    <source>
        <dbReference type="EMBL" id="PMD18270.1"/>
    </source>
</evidence>
<feature type="region of interest" description="Disordered" evidence="1">
    <location>
        <begin position="1"/>
        <end position="89"/>
    </location>
</feature>
<feature type="compositionally biased region" description="Polar residues" evidence="1">
    <location>
        <begin position="64"/>
        <end position="83"/>
    </location>
</feature>
<evidence type="ECO:0000256" key="1">
    <source>
        <dbReference type="SAM" id="MobiDB-lite"/>
    </source>
</evidence>